<evidence type="ECO:0000313" key="1">
    <source>
        <dbReference type="EMBL" id="AKN36343.1"/>
    </source>
</evidence>
<name>A0A0H3ZK12_9VIBR</name>
<dbReference type="EMBL" id="KP795485">
    <property type="protein sequence ID" value="AKN36343.1"/>
    <property type="molecule type" value="Genomic_DNA"/>
</dbReference>
<reference evidence="1" key="1">
    <citation type="journal article" date="2015" name="MBio">
        <title>Eco-Evolutionary Dynamics of Episomes among Ecologically Cohesive Bacterial Populations.</title>
        <authorList>
            <person name="Xue H."/>
            <person name="Cordero O.X."/>
            <person name="Camas F.M."/>
            <person name="Trimble W."/>
            <person name="Meyer F."/>
            <person name="Guglielmini J."/>
            <person name="Rocha E.P."/>
            <person name="Polz M.F."/>
        </authorList>
    </citation>
    <scope>NUCLEOTIDE SEQUENCE</scope>
    <source>
        <strain evidence="1">FF_112</strain>
    </source>
</reference>
<dbReference type="Pfam" id="PF09676">
    <property type="entry name" value="TraV"/>
    <property type="match status" value="1"/>
</dbReference>
<proteinExistence type="predicted"/>
<dbReference type="InterPro" id="IPR014118">
    <property type="entry name" value="T4SS_TraV"/>
</dbReference>
<dbReference type="AlphaFoldDB" id="A0A0H3ZK12"/>
<protein>
    <submittedName>
        <fullName evidence="1">IncF plasmid conjugative transfer pilus assemblyprotein TraV</fullName>
    </submittedName>
</protein>
<sequence>MHKLIVFLPLLLGGCAAGLGEDFSCTQVGGTSGCTTMDEIRRQPMGTSPVSAVQAAPDNVFLTLPRRDRQGVPKRTQDTVRKITIFPFTDTLGHYVDTTDIYVILDESRWSGRPANAIWKD</sequence>
<accession>A0A0H3ZK12</accession>
<organism evidence="1">
    <name type="scientific">Vibrio tasmaniensis</name>
    <dbReference type="NCBI Taxonomy" id="212663"/>
    <lineage>
        <taxon>Bacteria</taxon>
        <taxon>Pseudomonadati</taxon>
        <taxon>Pseudomonadota</taxon>
        <taxon>Gammaproteobacteria</taxon>
        <taxon>Vibrionales</taxon>
        <taxon>Vibrionaceae</taxon>
        <taxon>Vibrio</taxon>
    </lineage>
</organism>
<dbReference type="PROSITE" id="PS51257">
    <property type="entry name" value="PROKAR_LIPOPROTEIN"/>
    <property type="match status" value="1"/>
</dbReference>
<dbReference type="NCBIfam" id="TIGR02747">
    <property type="entry name" value="TraV"/>
    <property type="match status" value="1"/>
</dbReference>